<dbReference type="Proteomes" id="UP000030710">
    <property type="component" value="Unassembled WGS sequence"/>
</dbReference>
<dbReference type="RefSeq" id="WP_021055331.1">
    <property type="nucleotide sequence ID" value="NZ_KE356561.1"/>
</dbReference>
<feature type="compositionally biased region" description="Basic and acidic residues" evidence="1">
    <location>
        <begin position="84"/>
        <end position="95"/>
    </location>
</feature>
<evidence type="ECO:0000313" key="2">
    <source>
        <dbReference type="EMBL" id="ERG95859.1"/>
    </source>
</evidence>
<organism evidence="2 3">
    <name type="scientific">Haloquadratum walsbyi J07HQW2</name>
    <dbReference type="NCBI Taxonomy" id="1238425"/>
    <lineage>
        <taxon>Archaea</taxon>
        <taxon>Methanobacteriati</taxon>
        <taxon>Methanobacteriota</taxon>
        <taxon>Stenosarchaea group</taxon>
        <taxon>Halobacteria</taxon>
        <taxon>Halobacteriales</taxon>
        <taxon>Haloferacaceae</taxon>
        <taxon>Haloquadratum</taxon>
    </lineage>
</organism>
<proteinExistence type="predicted"/>
<dbReference type="HOGENOM" id="CLU_2067759_0_0_2"/>
<gene>
    <name evidence="2" type="ORF">J07HQW2_02319</name>
</gene>
<evidence type="ECO:0000256" key="1">
    <source>
        <dbReference type="SAM" id="MobiDB-lite"/>
    </source>
</evidence>
<feature type="compositionally biased region" description="Low complexity" evidence="1">
    <location>
        <begin position="96"/>
        <end position="108"/>
    </location>
</feature>
<feature type="region of interest" description="Disordered" evidence="1">
    <location>
        <begin position="1"/>
        <end position="118"/>
    </location>
</feature>
<evidence type="ECO:0000313" key="3">
    <source>
        <dbReference type="Proteomes" id="UP000030710"/>
    </source>
</evidence>
<name>U1MZD6_9EURY</name>
<feature type="compositionally biased region" description="Polar residues" evidence="1">
    <location>
        <begin position="1"/>
        <end position="10"/>
    </location>
</feature>
<accession>U1MZD6</accession>
<protein>
    <submittedName>
        <fullName evidence="2">Uncharacterized protein</fullName>
    </submittedName>
</protein>
<feature type="compositionally biased region" description="Low complexity" evidence="1">
    <location>
        <begin position="37"/>
        <end position="46"/>
    </location>
</feature>
<dbReference type="eggNOG" id="arCOG04689">
    <property type="taxonomic scope" value="Archaea"/>
</dbReference>
<dbReference type="EMBL" id="KE356561">
    <property type="protein sequence ID" value="ERG95859.1"/>
    <property type="molecule type" value="Genomic_DNA"/>
</dbReference>
<reference evidence="2 3" key="1">
    <citation type="journal article" date="2013" name="PLoS ONE">
        <title>Assembly-driven community genomics of a hypersaline microbial ecosystem.</title>
        <authorList>
            <person name="Podell S."/>
            <person name="Ugalde J.A."/>
            <person name="Narasingarao P."/>
            <person name="Banfield J.F."/>
            <person name="Heidelberg K.B."/>
            <person name="Allen E.E."/>
        </authorList>
    </citation>
    <scope>NUCLEOTIDE SEQUENCE [LARGE SCALE GENOMIC DNA]</scope>
    <source>
        <strain evidence="3">J07HQW2</strain>
    </source>
</reference>
<sequence length="118" mass="12298">MGENSETSADTPDDEHVIKGASDEPDADTSTDTNDITASDAGGDTNTDTDTDTDIDSNIHTHNEADFHPSDSSTGIGEDASPVVDDHSDQQKHTESSTPDTDTNSDTSQISSTGPESN</sequence>
<feature type="compositionally biased region" description="Basic and acidic residues" evidence="1">
    <location>
        <begin position="57"/>
        <end position="69"/>
    </location>
</feature>
<dbReference type="AlphaFoldDB" id="U1MZD6"/>
<feature type="compositionally biased region" description="Polar residues" evidence="1">
    <location>
        <begin position="109"/>
        <end position="118"/>
    </location>
</feature>